<comment type="pathway">
    <text evidence="3">Amino-acid biosynthesis; L-methionine biosynthesis via salvage pathway; L-methionine from S-methyl-5-thio-alpha-D-ribose 1-phosphate: step 1/6.</text>
</comment>
<dbReference type="Proteomes" id="UP000052015">
    <property type="component" value="Unassembled WGS sequence"/>
</dbReference>
<feature type="binding site" evidence="3">
    <location>
        <position position="87"/>
    </location>
    <ligand>
        <name>substrate</name>
    </ligand>
</feature>
<feature type="site" description="Transition state stabilizer" evidence="3">
    <location>
        <position position="155"/>
    </location>
</feature>
<dbReference type="HAMAP" id="MF_01678">
    <property type="entry name" value="Salvage_MtnA"/>
    <property type="match status" value="1"/>
</dbReference>
<feature type="binding site" evidence="3">
    <location>
        <begin position="44"/>
        <end position="46"/>
    </location>
    <ligand>
        <name>substrate</name>
    </ligand>
</feature>
<dbReference type="InterPro" id="IPR011559">
    <property type="entry name" value="Initiation_fac_2B_a/b/d"/>
</dbReference>
<reference evidence="5 6" key="1">
    <citation type="submission" date="2015-09" db="EMBL/GenBank/DDBJ databases">
        <title>Draft genome sequence of a Caloramator mitchellensis, a moderate thermophile from the Great Artesian Basin of Australia.</title>
        <authorList>
            <person name="Patel B.K."/>
        </authorList>
    </citation>
    <scope>NUCLEOTIDE SEQUENCE [LARGE SCALE GENOMIC DNA]</scope>
    <source>
        <strain evidence="5 6">VF08</strain>
    </source>
</reference>
<dbReference type="PANTHER" id="PTHR43475">
    <property type="entry name" value="METHYLTHIORIBOSE-1-PHOSPHATE ISOMERASE"/>
    <property type="match status" value="1"/>
</dbReference>
<dbReference type="STRING" id="908809.ABG79_00282"/>
<dbReference type="GO" id="GO:0019509">
    <property type="term" value="P:L-methionine salvage from methylthioadenosine"/>
    <property type="evidence" value="ECO:0007669"/>
    <property type="project" value="UniProtKB-UniRule"/>
</dbReference>
<dbReference type="InterPro" id="IPR027363">
    <property type="entry name" value="M1Pi_N"/>
</dbReference>
<dbReference type="InterPro" id="IPR037171">
    <property type="entry name" value="NagB/RpiA_transferase-like"/>
</dbReference>
<dbReference type="RefSeq" id="WP_057976344.1">
    <property type="nucleotide sequence ID" value="NZ_LKHP01000001.1"/>
</dbReference>
<sequence length="342" mass="37688">MKPIIWSKYKLELLDQRLLPVTIEYVKCSNYKDVADAIKSMVVRGAPAIGIAAAFGVVLGALEFIDEDKIEFEKKMQSVFESLASTRPTAVNLFWAISKMKDTLFDCLNLNKDEIIASLEKKAIEILDEDLMLNKKIGEFGASLLPEKCSVLTHCNAGALATAGWGTALGVIRSAKEMGKDIKVFADETRPLLQGARLTAFELMQDGIDVTLISDNMAGYVMKLGLIDAVIVGADRIAANGDTANKIGTYSLSVLAKEHKVPFYIAAPYSTFDLQIKSGDEIPIEERNHDEVRKLFNIEIAPKDVKVFNPSFDVTPNENITAIITDKGVIKPPFIENIKIMR</sequence>
<feature type="transmembrane region" description="Helical" evidence="4">
    <location>
        <begin position="46"/>
        <end position="65"/>
    </location>
</feature>
<keyword evidence="1 3" id="KW-0413">Isomerase</keyword>
<protein>
    <recommendedName>
        <fullName evidence="3">Methylthioribose-1-phosphate isomerase</fullName>
        <shortName evidence="3">M1Pi</shortName>
        <shortName evidence="3">MTR-1-P isomerase</shortName>
        <ecNumber evidence="3">5.3.1.23</ecNumber>
    </recommendedName>
    <alternativeName>
        <fullName evidence="3">S-methyl-5-thioribose-1-phosphate isomerase</fullName>
    </alternativeName>
</protein>
<feature type="binding site" evidence="3">
    <location>
        <position position="194"/>
    </location>
    <ligand>
        <name>substrate</name>
    </ligand>
</feature>
<dbReference type="Gene3D" id="3.40.50.10470">
    <property type="entry name" value="Translation initiation factor eif-2b, domain 2"/>
    <property type="match status" value="1"/>
</dbReference>
<dbReference type="PATRIC" id="fig|908809.3.peg.282"/>
<evidence type="ECO:0000256" key="3">
    <source>
        <dbReference type="HAMAP-Rule" id="MF_01678"/>
    </source>
</evidence>
<dbReference type="EMBL" id="LKHP01000001">
    <property type="protein sequence ID" value="KRQ88114.1"/>
    <property type="molecule type" value="Genomic_DNA"/>
</dbReference>
<evidence type="ECO:0000256" key="1">
    <source>
        <dbReference type="ARBA" id="ARBA00023235"/>
    </source>
</evidence>
<dbReference type="InterPro" id="IPR042529">
    <property type="entry name" value="IF_2B-like_C"/>
</dbReference>
<keyword evidence="3" id="KW-0486">Methionine biosynthesis</keyword>
<dbReference type="Gene3D" id="1.20.120.420">
    <property type="entry name" value="translation initiation factor eif-2b, domain 1"/>
    <property type="match status" value="1"/>
</dbReference>
<comment type="similarity">
    <text evidence="3">Belongs to the EIF-2B alpha/beta/delta subunits family. MtnA subfamily.</text>
</comment>
<organism evidence="5 6">
    <name type="scientific">Caloramator mitchellensis</name>
    <dbReference type="NCBI Taxonomy" id="908809"/>
    <lineage>
        <taxon>Bacteria</taxon>
        <taxon>Bacillati</taxon>
        <taxon>Bacillota</taxon>
        <taxon>Clostridia</taxon>
        <taxon>Eubacteriales</taxon>
        <taxon>Clostridiaceae</taxon>
        <taxon>Caloramator</taxon>
    </lineage>
</organism>
<dbReference type="SUPFAM" id="SSF100950">
    <property type="entry name" value="NagB/RpiA/CoA transferase-like"/>
    <property type="match status" value="1"/>
</dbReference>
<dbReference type="InterPro" id="IPR005251">
    <property type="entry name" value="IF-M1Pi"/>
</dbReference>
<evidence type="ECO:0000256" key="2">
    <source>
        <dbReference type="ARBA" id="ARBA00052401"/>
    </source>
</evidence>
<evidence type="ECO:0000313" key="6">
    <source>
        <dbReference type="Proteomes" id="UP000052015"/>
    </source>
</evidence>
<dbReference type="NCBIfam" id="TIGR00512">
    <property type="entry name" value="salvage_mtnA"/>
    <property type="match status" value="1"/>
</dbReference>
<dbReference type="AlphaFoldDB" id="A0A0R3K5A6"/>
<dbReference type="FunFam" id="3.40.50.10470:FF:000006">
    <property type="entry name" value="Methylthioribose-1-phosphate isomerase"/>
    <property type="match status" value="1"/>
</dbReference>
<keyword evidence="4" id="KW-1133">Transmembrane helix</keyword>
<keyword evidence="3" id="KW-0028">Amino-acid biosynthesis</keyword>
<dbReference type="FunFam" id="1.20.120.420:FF:000003">
    <property type="entry name" value="Methylthioribose-1-phosphate isomerase"/>
    <property type="match status" value="1"/>
</dbReference>
<gene>
    <name evidence="3 5" type="primary">mtnA</name>
    <name evidence="5" type="ORF">ABG79_00282</name>
</gene>
<dbReference type="EC" id="5.3.1.23" evidence="3"/>
<comment type="catalytic activity">
    <reaction evidence="2 3">
        <text>5-(methylsulfanyl)-alpha-D-ribose 1-phosphate = 5-(methylsulfanyl)-D-ribulose 1-phosphate</text>
        <dbReference type="Rhea" id="RHEA:19989"/>
        <dbReference type="ChEBI" id="CHEBI:58533"/>
        <dbReference type="ChEBI" id="CHEBI:58548"/>
        <dbReference type="EC" id="5.3.1.23"/>
    </reaction>
</comment>
<dbReference type="NCBIfam" id="TIGR00524">
    <property type="entry name" value="eIF-2B_rel"/>
    <property type="match status" value="1"/>
</dbReference>
<evidence type="ECO:0000256" key="4">
    <source>
        <dbReference type="SAM" id="Phobius"/>
    </source>
</evidence>
<keyword evidence="4" id="KW-0472">Membrane</keyword>
<dbReference type="PANTHER" id="PTHR43475:SF1">
    <property type="entry name" value="METHYLTHIORIBOSE-1-PHOSPHATE ISOMERASE"/>
    <property type="match status" value="1"/>
</dbReference>
<feature type="active site" description="Proton donor" evidence="3">
    <location>
        <position position="235"/>
    </location>
</feature>
<proteinExistence type="inferred from homology"/>
<keyword evidence="4" id="KW-0812">Transmembrane</keyword>
<feature type="binding site" evidence="3">
    <location>
        <begin position="245"/>
        <end position="246"/>
    </location>
    <ligand>
        <name>substrate</name>
    </ligand>
</feature>
<evidence type="ECO:0000313" key="5">
    <source>
        <dbReference type="EMBL" id="KRQ88114.1"/>
    </source>
</evidence>
<accession>A0A0R3K5A6</accession>
<dbReference type="InterPro" id="IPR000649">
    <property type="entry name" value="IF-2B-related"/>
</dbReference>
<dbReference type="NCBIfam" id="NF004326">
    <property type="entry name" value="PRK05720.1"/>
    <property type="match status" value="1"/>
</dbReference>
<dbReference type="GO" id="GO:0046523">
    <property type="term" value="F:S-methyl-5-thioribose-1-phosphate isomerase activity"/>
    <property type="evidence" value="ECO:0007669"/>
    <property type="project" value="UniProtKB-UniRule"/>
</dbReference>
<comment type="function">
    <text evidence="3">Catalyzes the interconversion of methylthioribose-1-phosphate (MTR-1-P) into methylthioribulose-1-phosphate (MTRu-1-P).</text>
</comment>
<comment type="caution">
    <text evidence="5">The sequence shown here is derived from an EMBL/GenBank/DDBJ whole genome shotgun (WGS) entry which is preliminary data.</text>
</comment>
<keyword evidence="6" id="KW-1185">Reference proteome</keyword>
<name>A0A0R3K5A6_CALMK</name>
<dbReference type="UniPathway" id="UPA00904">
    <property type="reaction ID" value="UER00874"/>
</dbReference>
<dbReference type="Pfam" id="PF01008">
    <property type="entry name" value="IF-2B"/>
    <property type="match status" value="1"/>
</dbReference>